<dbReference type="GO" id="GO:0008270">
    <property type="term" value="F:zinc ion binding"/>
    <property type="evidence" value="ECO:0007669"/>
    <property type="project" value="InterPro"/>
</dbReference>
<protein>
    <submittedName>
        <fullName evidence="10">Dipeptidase SA1572</fullName>
        <ecNumber evidence="10">3.4.13.-</ecNumber>
    </submittedName>
</protein>
<dbReference type="Gene3D" id="3.30.70.360">
    <property type="match status" value="2"/>
</dbReference>
<dbReference type="InterPro" id="IPR010964">
    <property type="entry name" value="M20A_pepV-rel"/>
</dbReference>
<comment type="similarity">
    <text evidence="2">Belongs to the peptidase M20A family.</text>
</comment>
<organism evidence="10 11">
    <name type="scientific">Fusobacterium ulcerans</name>
    <dbReference type="NCBI Taxonomy" id="861"/>
    <lineage>
        <taxon>Bacteria</taxon>
        <taxon>Fusobacteriati</taxon>
        <taxon>Fusobacteriota</taxon>
        <taxon>Fusobacteriia</taxon>
        <taxon>Fusobacteriales</taxon>
        <taxon>Fusobacteriaceae</taxon>
        <taxon>Fusobacterium</taxon>
    </lineage>
</organism>
<dbReference type="GO" id="GO:0008237">
    <property type="term" value="F:metallopeptidase activity"/>
    <property type="evidence" value="ECO:0007669"/>
    <property type="project" value="UniProtKB-KW"/>
</dbReference>
<keyword evidence="6" id="KW-0862">Zinc</keyword>
<evidence type="ECO:0000256" key="1">
    <source>
        <dbReference type="ARBA" id="ARBA00001947"/>
    </source>
</evidence>
<evidence type="ECO:0000256" key="5">
    <source>
        <dbReference type="ARBA" id="ARBA00022801"/>
    </source>
</evidence>
<dbReference type="InterPro" id="IPR036264">
    <property type="entry name" value="Bact_exopeptidase_dim_dom"/>
</dbReference>
<dbReference type="Proteomes" id="UP000249008">
    <property type="component" value="Chromosome 1"/>
</dbReference>
<dbReference type="Pfam" id="PF07687">
    <property type="entry name" value="M20_dimer"/>
    <property type="match status" value="1"/>
</dbReference>
<accession>A0AAX2JER4</accession>
<dbReference type="SUPFAM" id="SSF55031">
    <property type="entry name" value="Bacterial exopeptidase dimerisation domain"/>
    <property type="match status" value="1"/>
</dbReference>
<evidence type="ECO:0000256" key="8">
    <source>
        <dbReference type="ARBA" id="ARBA00023049"/>
    </source>
</evidence>
<dbReference type="NCBIfam" id="TIGR01887">
    <property type="entry name" value="dipeptidaselike"/>
    <property type="match status" value="1"/>
</dbReference>
<evidence type="ECO:0000256" key="6">
    <source>
        <dbReference type="ARBA" id="ARBA00022833"/>
    </source>
</evidence>
<keyword evidence="3" id="KW-0645">Protease</keyword>
<dbReference type="SUPFAM" id="SSF53187">
    <property type="entry name" value="Zn-dependent exopeptidases"/>
    <property type="match status" value="1"/>
</dbReference>
<dbReference type="PANTHER" id="PTHR43808">
    <property type="entry name" value="ACETYLORNITHINE DEACETYLASE"/>
    <property type="match status" value="1"/>
</dbReference>
<dbReference type="KEGG" id="ful:C4N20_06005"/>
<evidence type="ECO:0000313" key="11">
    <source>
        <dbReference type="Proteomes" id="UP000249008"/>
    </source>
</evidence>
<dbReference type="NCBIfam" id="NF005591">
    <property type="entry name" value="PRK07318.1"/>
    <property type="match status" value="1"/>
</dbReference>
<dbReference type="PROSITE" id="PS00759">
    <property type="entry name" value="ARGE_DAPE_CPG2_2"/>
    <property type="match status" value="1"/>
</dbReference>
<keyword evidence="7 10" id="KW-0224">Dipeptidase</keyword>
<evidence type="ECO:0000313" key="10">
    <source>
        <dbReference type="EMBL" id="SQJ15723.1"/>
    </source>
</evidence>
<evidence type="ECO:0000256" key="7">
    <source>
        <dbReference type="ARBA" id="ARBA00022997"/>
    </source>
</evidence>
<dbReference type="Gene3D" id="3.40.630.10">
    <property type="entry name" value="Zn peptidases"/>
    <property type="match status" value="1"/>
</dbReference>
<dbReference type="Pfam" id="PF01546">
    <property type="entry name" value="Peptidase_M20"/>
    <property type="match status" value="1"/>
</dbReference>
<reference evidence="10 11" key="1">
    <citation type="submission" date="2018-06" db="EMBL/GenBank/DDBJ databases">
        <authorList>
            <consortium name="Pathogen Informatics"/>
            <person name="Doyle S."/>
        </authorList>
    </citation>
    <scope>NUCLEOTIDE SEQUENCE [LARGE SCALE GENOMIC DNA]</scope>
    <source>
        <strain evidence="10 11">NCTC12112</strain>
    </source>
</reference>
<name>A0AAX2JER4_9FUSO</name>
<dbReference type="GeneID" id="78454354"/>
<dbReference type="GO" id="GO:0006526">
    <property type="term" value="P:L-arginine biosynthetic process"/>
    <property type="evidence" value="ECO:0007669"/>
    <property type="project" value="TreeGrafter"/>
</dbReference>
<dbReference type="InterPro" id="IPR001261">
    <property type="entry name" value="ArgE/DapE_CS"/>
</dbReference>
<keyword evidence="5 10" id="KW-0378">Hydrolase</keyword>
<dbReference type="PROSITE" id="PS00758">
    <property type="entry name" value="ARGE_DAPE_CPG2_1"/>
    <property type="match status" value="1"/>
</dbReference>
<evidence type="ECO:0000259" key="9">
    <source>
        <dbReference type="Pfam" id="PF07687"/>
    </source>
</evidence>
<dbReference type="GO" id="GO:0008777">
    <property type="term" value="F:acetylornithine deacetylase activity"/>
    <property type="evidence" value="ECO:0007669"/>
    <property type="project" value="TreeGrafter"/>
</dbReference>
<evidence type="ECO:0000256" key="2">
    <source>
        <dbReference type="ARBA" id="ARBA00006247"/>
    </source>
</evidence>
<keyword evidence="8" id="KW-0482">Metalloprotease</keyword>
<dbReference type="InterPro" id="IPR002933">
    <property type="entry name" value="Peptidase_M20"/>
</dbReference>
<dbReference type="AlphaFoldDB" id="A0AAX2JER4"/>
<sequence>MDIKKYIDTHFDEVLKSIIEIIRIKTVKADRAGDAPYGEELKKGLNKVLEIAQGLGFKVKNLDNYIGYAEYGEGEEYIAILGHIDVVPEGDEASWSVPPYEGCVVNNQLTARGAIDNKAPIISALYSLKAVVDTHPEFNKRVRIIFGTNEESGDEDIKYYLAREKEPKYAFTPDGRFPVIFSEKGIYTFSFRKKIQWKDSKIVEIKAGTRSNIVPEKCIAKVRNISKETVETALKKMRSLTKAEYTVNYEGDTTEIICTGVSAHASSPHKGVNALLGMYKFLNLIIGKEDAAKGFISFISGYIGESSDGEKLGIKTVNEEVGNLTISAGITNILNDELFVKFNIRYPASIDEKTLDLRLKTAGKKGGIVFFKENHNAPLYFEKTHPLVKELQEIYVNVTGRDEEPAALGGGTYAKLMPNTVAFGPNFKEYNGKPHSFDECMDLDMLKQGMEIYARAILKLGALIK</sequence>
<proteinExistence type="inferred from homology"/>
<dbReference type="GO" id="GO:0016805">
    <property type="term" value="F:dipeptidase activity"/>
    <property type="evidence" value="ECO:0007669"/>
    <property type="project" value="UniProtKB-KW"/>
</dbReference>
<feature type="domain" description="Peptidase M20 dimerisation" evidence="9">
    <location>
        <begin position="255"/>
        <end position="355"/>
    </location>
</feature>
<dbReference type="GO" id="GO:0006508">
    <property type="term" value="P:proteolysis"/>
    <property type="evidence" value="ECO:0007669"/>
    <property type="project" value="UniProtKB-KW"/>
</dbReference>
<dbReference type="EMBL" id="LS483487">
    <property type="protein sequence ID" value="SQJ15723.1"/>
    <property type="molecule type" value="Genomic_DNA"/>
</dbReference>
<gene>
    <name evidence="10" type="ORF">NCTC12112_03090</name>
</gene>
<dbReference type="InterPro" id="IPR050072">
    <property type="entry name" value="Peptidase_M20A"/>
</dbReference>
<dbReference type="EC" id="3.4.13.-" evidence="10"/>
<dbReference type="InterPro" id="IPR011650">
    <property type="entry name" value="Peptidase_M20_dimer"/>
</dbReference>
<evidence type="ECO:0000256" key="3">
    <source>
        <dbReference type="ARBA" id="ARBA00022670"/>
    </source>
</evidence>
<comment type="cofactor">
    <cofactor evidence="1">
        <name>Zn(2+)</name>
        <dbReference type="ChEBI" id="CHEBI:29105"/>
    </cofactor>
</comment>
<dbReference type="PANTHER" id="PTHR43808:SF31">
    <property type="entry name" value="N-ACETYL-L-CITRULLINE DEACETYLASE"/>
    <property type="match status" value="1"/>
</dbReference>
<keyword evidence="4" id="KW-0479">Metal-binding</keyword>
<evidence type="ECO:0000256" key="4">
    <source>
        <dbReference type="ARBA" id="ARBA00022723"/>
    </source>
</evidence>
<dbReference type="RefSeq" id="WP_005978470.1">
    <property type="nucleotide sequence ID" value="NZ_CABKNW010000004.1"/>
</dbReference>